<comment type="caution">
    <text evidence="6">The sequence shown here is derived from an EMBL/GenBank/DDBJ whole genome shotgun (WGS) entry which is preliminary data.</text>
</comment>
<dbReference type="Proteomes" id="UP001168167">
    <property type="component" value="Unassembled WGS sequence"/>
</dbReference>
<feature type="chain" id="PRO_5045761949" evidence="4">
    <location>
        <begin position="24"/>
        <end position="342"/>
    </location>
</feature>
<accession>A0ABT7QKJ8</accession>
<name>A0ABT7QKJ8_9GAMM</name>
<dbReference type="InterPro" id="IPR051455">
    <property type="entry name" value="Bact_solute-bind_prot3"/>
</dbReference>
<keyword evidence="7" id="KW-1185">Reference proteome</keyword>
<evidence type="ECO:0000313" key="7">
    <source>
        <dbReference type="Proteomes" id="UP001168167"/>
    </source>
</evidence>
<reference evidence="6" key="1">
    <citation type="submission" date="2022-08" db="EMBL/GenBank/DDBJ databases">
        <authorList>
            <person name="Dzunkova M."/>
            <person name="La Clair J."/>
            <person name="Tyml T."/>
            <person name="Doud D."/>
            <person name="Schulz F."/>
            <person name="Piquer S."/>
            <person name="Porcel Sanchis D."/>
            <person name="Osborn A."/>
            <person name="Robinson D."/>
            <person name="Louie K.B."/>
            <person name="Bowen B.P."/>
            <person name="Bowers R."/>
            <person name="Lee J."/>
            <person name="Arnau Llombart V."/>
            <person name="Diaz Villanueva W."/>
            <person name="Gosliner T."/>
            <person name="Northen T."/>
            <person name="Cheng J.-F."/>
            <person name="Burkart M.D."/>
            <person name="Woyke T."/>
        </authorList>
    </citation>
    <scope>NUCLEOTIDE SEQUENCE</scope>
    <source>
        <strain evidence="6">Df01</strain>
    </source>
</reference>
<organism evidence="6 7">
    <name type="scientific">Candidatus Doriopsillibacter californiensis</name>
    <dbReference type="NCBI Taxonomy" id="2970740"/>
    <lineage>
        <taxon>Bacteria</taxon>
        <taxon>Pseudomonadati</taxon>
        <taxon>Pseudomonadota</taxon>
        <taxon>Gammaproteobacteria</taxon>
        <taxon>Candidatus Tethybacterales</taxon>
        <taxon>Candidatus Persebacteraceae</taxon>
        <taxon>Candidatus Doriopsillibacter</taxon>
    </lineage>
</organism>
<comment type="similarity">
    <text evidence="1">Belongs to the bacterial solute-binding protein 3 family.</text>
</comment>
<dbReference type="EMBL" id="JANQAO010000001">
    <property type="protein sequence ID" value="MDM5147196.1"/>
    <property type="molecule type" value="Genomic_DNA"/>
</dbReference>
<evidence type="ECO:0000259" key="5">
    <source>
        <dbReference type="SMART" id="SM00062"/>
    </source>
</evidence>
<evidence type="ECO:0000256" key="3">
    <source>
        <dbReference type="ARBA" id="ARBA00022729"/>
    </source>
</evidence>
<feature type="domain" description="Solute-binding protein family 3/N-terminal" evidence="5">
    <location>
        <begin position="34"/>
        <end position="263"/>
    </location>
</feature>
<protein>
    <submittedName>
        <fullName evidence="6">Amino acid ABC transporter substrate-binding protein</fullName>
    </submittedName>
</protein>
<dbReference type="CDD" id="cd13692">
    <property type="entry name" value="PBP2_BztA"/>
    <property type="match status" value="1"/>
</dbReference>
<evidence type="ECO:0000256" key="4">
    <source>
        <dbReference type="SAM" id="SignalP"/>
    </source>
</evidence>
<dbReference type="InterPro" id="IPR001638">
    <property type="entry name" value="Solute-binding_3/MltF_N"/>
</dbReference>
<feature type="signal peptide" evidence="4">
    <location>
        <begin position="1"/>
        <end position="23"/>
    </location>
</feature>
<dbReference type="SUPFAM" id="SSF53850">
    <property type="entry name" value="Periplasmic binding protein-like II"/>
    <property type="match status" value="1"/>
</dbReference>
<dbReference type="Gene3D" id="3.40.190.10">
    <property type="entry name" value="Periplasmic binding protein-like II"/>
    <property type="match status" value="2"/>
</dbReference>
<dbReference type="Pfam" id="PF00497">
    <property type="entry name" value="SBP_bac_3"/>
    <property type="match status" value="1"/>
</dbReference>
<reference evidence="6" key="2">
    <citation type="journal article" date="2023" name="Microbiome">
        <title>Synthase-selected sorting approach identifies a beta-lactone synthase in a nudibranch symbiotic bacterium.</title>
        <authorList>
            <person name="Dzunkova M."/>
            <person name="La Clair J.J."/>
            <person name="Tyml T."/>
            <person name="Doud D."/>
            <person name="Schulz F."/>
            <person name="Piquer-Esteban S."/>
            <person name="Porcel Sanchis D."/>
            <person name="Osborn A."/>
            <person name="Robinson D."/>
            <person name="Louie K.B."/>
            <person name="Bowen B.P."/>
            <person name="Bowers R.M."/>
            <person name="Lee J."/>
            <person name="Arnau V."/>
            <person name="Diaz-Villanueva W."/>
            <person name="Stepanauskas R."/>
            <person name="Gosliner T."/>
            <person name="Date S.V."/>
            <person name="Northen T.R."/>
            <person name="Cheng J.F."/>
            <person name="Burkart M.D."/>
            <person name="Woyke T."/>
        </authorList>
    </citation>
    <scope>NUCLEOTIDE SEQUENCE</scope>
    <source>
        <strain evidence="6">Df01</strain>
    </source>
</reference>
<dbReference type="PANTHER" id="PTHR30085">
    <property type="entry name" value="AMINO ACID ABC TRANSPORTER PERMEASE"/>
    <property type="match status" value="1"/>
</dbReference>
<evidence type="ECO:0000256" key="1">
    <source>
        <dbReference type="ARBA" id="ARBA00010333"/>
    </source>
</evidence>
<keyword evidence="2" id="KW-0813">Transport</keyword>
<dbReference type="SMART" id="SM00062">
    <property type="entry name" value="PBPb"/>
    <property type="match status" value="1"/>
</dbReference>
<sequence length="342" mass="36697">MKHETWQAWLAAGALVVSSGASAGTLEDVQNRGHVICGVDGGLPGFSAPDDAGKIRGIDADVCYAVAAAVLGDRESVKFVPLTAKERFTALSSGEIDVLSRNTTHTLTRDASLGLNFTYYNFIDGQAFMAKKDLGVNSAKELDGARVCVQSGTTTEINLADYFRSNKMDFELVAYETSVQTREGFEGGACDVLTSDKSQLAAIRSELADPSSAQVLPETISKEPLGPVVRQGDDAWFNTVKWTLWAMMNAEELGVSSANADQMRSSEDPSVLRLLGLEGDSCQLISDKLSKDCFYQAVKQVGNYGEIYEANVGENTPLGLTRAGSPNDLWSRGGLIYAPPVR</sequence>
<keyword evidence="3 4" id="KW-0732">Signal</keyword>
<evidence type="ECO:0000256" key="2">
    <source>
        <dbReference type="ARBA" id="ARBA00022448"/>
    </source>
</evidence>
<evidence type="ECO:0000313" key="6">
    <source>
        <dbReference type="EMBL" id="MDM5147196.1"/>
    </source>
</evidence>
<proteinExistence type="inferred from homology"/>
<gene>
    <name evidence="6" type="ORF">NQX30_02235</name>
</gene>
<dbReference type="PANTHER" id="PTHR30085:SF7">
    <property type="entry name" value="AMINO-ACID ABC TRANSPORTER-BINDING PROTEIN YHDW-RELATED"/>
    <property type="match status" value="1"/>
</dbReference>